<dbReference type="InterPro" id="IPR050741">
    <property type="entry name" value="Acyl-CoA_dehydrogenase"/>
</dbReference>
<organism evidence="7 8">
    <name type="scientific">Hansschlegelia plantiphila</name>
    <dbReference type="NCBI Taxonomy" id="374655"/>
    <lineage>
        <taxon>Bacteria</taxon>
        <taxon>Pseudomonadati</taxon>
        <taxon>Pseudomonadota</taxon>
        <taxon>Alphaproteobacteria</taxon>
        <taxon>Hyphomicrobiales</taxon>
        <taxon>Methylopilaceae</taxon>
        <taxon>Hansschlegelia</taxon>
    </lineage>
</organism>
<dbReference type="SUPFAM" id="SSF56645">
    <property type="entry name" value="Acyl-CoA dehydrogenase NM domain-like"/>
    <property type="match status" value="1"/>
</dbReference>
<accession>A0A9W6MX70</accession>
<name>A0A9W6MX70_9HYPH</name>
<protein>
    <submittedName>
        <fullName evidence="7">Acyl-CoA dehydrogenase</fullName>
    </submittedName>
</protein>
<dbReference type="InterPro" id="IPR013786">
    <property type="entry name" value="AcylCoA_DH/ox_N"/>
</dbReference>
<evidence type="ECO:0000313" key="7">
    <source>
        <dbReference type="EMBL" id="GLK69761.1"/>
    </source>
</evidence>
<gene>
    <name evidence="7" type="ORF">GCM10008179_33990</name>
</gene>
<feature type="domain" description="Acyl-CoA dehydrogenase/oxidase N-terminal" evidence="5">
    <location>
        <begin position="33"/>
        <end position="123"/>
    </location>
</feature>
<dbReference type="InterPro" id="IPR046373">
    <property type="entry name" value="Acyl-CoA_Oxase/DH_mid-dom_sf"/>
</dbReference>
<dbReference type="Pfam" id="PF08028">
    <property type="entry name" value="Acyl-CoA_dh_2"/>
    <property type="match status" value="1"/>
</dbReference>
<dbReference type="Gene3D" id="2.40.110.10">
    <property type="entry name" value="Butyryl-CoA Dehydrogenase, subunit A, domain 2"/>
    <property type="match status" value="1"/>
</dbReference>
<keyword evidence="1" id="KW-0285">Flavoprotein</keyword>
<evidence type="ECO:0000313" key="8">
    <source>
        <dbReference type="Proteomes" id="UP001143372"/>
    </source>
</evidence>
<keyword evidence="2" id="KW-0560">Oxidoreductase</keyword>
<feature type="domain" description="Acyl-CoA dehydrogenase C-terminal" evidence="6">
    <location>
        <begin position="246"/>
        <end position="380"/>
    </location>
</feature>
<dbReference type="InterPro" id="IPR036250">
    <property type="entry name" value="AcylCo_DH-like_C"/>
</dbReference>
<keyword evidence="8" id="KW-1185">Reference proteome</keyword>
<dbReference type="GO" id="GO:0016712">
    <property type="term" value="F:oxidoreductase activity, acting on paired donors, with incorporation or reduction of molecular oxygen, reduced flavin or flavoprotein as one donor, and incorporation of one atom of oxygen"/>
    <property type="evidence" value="ECO:0007669"/>
    <property type="project" value="TreeGrafter"/>
</dbReference>
<dbReference type="GO" id="GO:0033539">
    <property type="term" value="P:fatty acid beta-oxidation using acyl-CoA dehydrogenase"/>
    <property type="evidence" value="ECO:0007669"/>
    <property type="project" value="TreeGrafter"/>
</dbReference>
<dbReference type="GO" id="GO:0003995">
    <property type="term" value="F:acyl-CoA dehydrogenase activity"/>
    <property type="evidence" value="ECO:0007669"/>
    <property type="project" value="TreeGrafter"/>
</dbReference>
<dbReference type="Gene3D" id="1.20.140.10">
    <property type="entry name" value="Butyryl-CoA Dehydrogenase, subunit A, domain 3"/>
    <property type="match status" value="1"/>
</dbReference>
<reference evidence="7" key="2">
    <citation type="submission" date="2023-01" db="EMBL/GenBank/DDBJ databases">
        <authorList>
            <person name="Sun Q."/>
            <person name="Evtushenko L."/>
        </authorList>
    </citation>
    <scope>NUCLEOTIDE SEQUENCE</scope>
    <source>
        <strain evidence="7">VKM B-2347</strain>
    </source>
</reference>
<dbReference type="AlphaFoldDB" id="A0A9W6MX70"/>
<dbReference type="InterPro" id="IPR013107">
    <property type="entry name" value="Acyl-CoA_DH_C"/>
</dbReference>
<dbReference type="GO" id="GO:0050660">
    <property type="term" value="F:flavin adenine dinucleotide binding"/>
    <property type="evidence" value="ECO:0007669"/>
    <property type="project" value="InterPro"/>
</dbReference>
<dbReference type="InterPro" id="IPR009100">
    <property type="entry name" value="AcylCoA_DH/oxidase_NM_dom_sf"/>
</dbReference>
<comment type="caution">
    <text evidence="7">The sequence shown here is derived from an EMBL/GenBank/DDBJ whole genome shotgun (WGS) entry which is preliminary data.</text>
</comment>
<dbReference type="Gene3D" id="1.10.540.10">
    <property type="entry name" value="Acyl-CoA dehydrogenase/oxidase, N-terminal domain"/>
    <property type="match status" value="1"/>
</dbReference>
<evidence type="ECO:0000259" key="4">
    <source>
        <dbReference type="Pfam" id="PF02770"/>
    </source>
</evidence>
<evidence type="ECO:0000256" key="2">
    <source>
        <dbReference type="ARBA" id="ARBA00023002"/>
    </source>
</evidence>
<dbReference type="Proteomes" id="UP001143372">
    <property type="component" value="Unassembled WGS sequence"/>
</dbReference>
<evidence type="ECO:0000256" key="1">
    <source>
        <dbReference type="ARBA" id="ARBA00022630"/>
    </source>
</evidence>
<dbReference type="Pfam" id="PF02770">
    <property type="entry name" value="Acyl-CoA_dh_M"/>
    <property type="match status" value="1"/>
</dbReference>
<comment type="similarity">
    <text evidence="3">Belongs to the HpaH/HsaA monooxygenase family.</text>
</comment>
<evidence type="ECO:0000259" key="6">
    <source>
        <dbReference type="Pfam" id="PF08028"/>
    </source>
</evidence>
<feature type="domain" description="Acyl-CoA oxidase/dehydrogenase middle" evidence="4">
    <location>
        <begin position="135"/>
        <end position="217"/>
    </location>
</feature>
<dbReference type="PIRSF" id="PIRSF016578">
    <property type="entry name" value="HsaA"/>
    <property type="match status" value="1"/>
</dbReference>
<dbReference type="EMBL" id="BSFI01000023">
    <property type="protein sequence ID" value="GLK69761.1"/>
    <property type="molecule type" value="Genomic_DNA"/>
</dbReference>
<dbReference type="InterPro" id="IPR006091">
    <property type="entry name" value="Acyl-CoA_Oxase/DH_mid-dom"/>
</dbReference>
<proteinExistence type="inferred from homology"/>
<evidence type="ECO:0000259" key="5">
    <source>
        <dbReference type="Pfam" id="PF02771"/>
    </source>
</evidence>
<dbReference type="InterPro" id="IPR037069">
    <property type="entry name" value="AcylCoA_DH/ox_N_sf"/>
</dbReference>
<evidence type="ECO:0000256" key="3">
    <source>
        <dbReference type="ARBA" id="ARBA00049661"/>
    </source>
</evidence>
<reference evidence="7" key="1">
    <citation type="journal article" date="2014" name="Int. J. Syst. Evol. Microbiol.">
        <title>Complete genome sequence of Corynebacterium casei LMG S-19264T (=DSM 44701T), isolated from a smear-ripened cheese.</title>
        <authorList>
            <consortium name="US DOE Joint Genome Institute (JGI-PGF)"/>
            <person name="Walter F."/>
            <person name="Albersmeier A."/>
            <person name="Kalinowski J."/>
            <person name="Ruckert C."/>
        </authorList>
    </citation>
    <scope>NUCLEOTIDE SEQUENCE</scope>
    <source>
        <strain evidence="7">VKM B-2347</strain>
    </source>
</reference>
<sequence length="408" mass="44444">MMTEAAGVWGASPSARYEALAAPFRPIFARIRDGAVQREIERTLPYEPIRWLKEARFGALRVPAEHGGPGATWQETTALLIELAEADSNLPQALRGHFGFVDNVLYQPDSAWRRAWIQRFLDGATVGNAFTERSEAKAGTFAARVTPNGSGWVLNGEKFYSTGSLLADYLDVVAVRGEDEFVTAIVPADAAGVSQFDDWDGFGQKLTASGTSRFADVHLEPDAVQPADLRFKYQTAYYQLSHLITLTGIGRAAANDVAKLVRERNRTYSHANGRISREDPQVLQVVGQVHSLAYAAVAVALKVADAVQRVYEAAAAGDAEAEARLNIEAEIESSQGQIVIAKLVLEATTILFNALGASSLAQGKALDRYWRNARTVATHNPLIYKERVVGDYAVNRTEPPFLWLPGAA</sequence>
<dbReference type="PANTHER" id="PTHR48083">
    <property type="entry name" value="MEDIUM-CHAIN SPECIFIC ACYL-COA DEHYDROGENASE, MITOCHONDRIAL-RELATED"/>
    <property type="match status" value="1"/>
</dbReference>
<dbReference type="SUPFAM" id="SSF47203">
    <property type="entry name" value="Acyl-CoA dehydrogenase C-terminal domain-like"/>
    <property type="match status" value="1"/>
</dbReference>
<dbReference type="PANTHER" id="PTHR48083:SF19">
    <property type="entry name" value="FLAVIN-DEPENDENT MONOOXYGENASE, OXYGENASE SUBUNIT HSAA"/>
    <property type="match status" value="1"/>
</dbReference>
<dbReference type="GO" id="GO:0005737">
    <property type="term" value="C:cytoplasm"/>
    <property type="evidence" value="ECO:0007669"/>
    <property type="project" value="TreeGrafter"/>
</dbReference>
<dbReference type="Pfam" id="PF02771">
    <property type="entry name" value="Acyl-CoA_dh_N"/>
    <property type="match status" value="1"/>
</dbReference>